<name>X1JQA2_9ZZZZ</name>
<sequence length="54" mass="6421">MYSENSEFKLNLIASNLYAGIRNKTYHKIFQIGTVLSHFVYYHFNPDQYSTIQD</sequence>
<accession>X1JQA2</accession>
<gene>
    <name evidence="1" type="ORF">S03H2_51269</name>
</gene>
<protein>
    <submittedName>
        <fullName evidence="1">Uncharacterized protein</fullName>
    </submittedName>
</protein>
<dbReference type="EMBL" id="BARU01032515">
    <property type="protein sequence ID" value="GAH71953.1"/>
    <property type="molecule type" value="Genomic_DNA"/>
</dbReference>
<reference evidence="1" key="1">
    <citation type="journal article" date="2014" name="Front. Microbiol.">
        <title>High frequency of phylogenetically diverse reductive dehalogenase-homologous genes in deep subseafloor sedimentary metagenomes.</title>
        <authorList>
            <person name="Kawai M."/>
            <person name="Futagami T."/>
            <person name="Toyoda A."/>
            <person name="Takaki Y."/>
            <person name="Nishi S."/>
            <person name="Hori S."/>
            <person name="Arai W."/>
            <person name="Tsubouchi T."/>
            <person name="Morono Y."/>
            <person name="Uchiyama I."/>
            <person name="Ito T."/>
            <person name="Fujiyama A."/>
            <person name="Inagaki F."/>
            <person name="Takami H."/>
        </authorList>
    </citation>
    <scope>NUCLEOTIDE SEQUENCE</scope>
    <source>
        <strain evidence="1">Expedition CK06-06</strain>
    </source>
</reference>
<organism evidence="1">
    <name type="scientific">marine sediment metagenome</name>
    <dbReference type="NCBI Taxonomy" id="412755"/>
    <lineage>
        <taxon>unclassified sequences</taxon>
        <taxon>metagenomes</taxon>
        <taxon>ecological metagenomes</taxon>
    </lineage>
</organism>
<comment type="caution">
    <text evidence="1">The sequence shown here is derived from an EMBL/GenBank/DDBJ whole genome shotgun (WGS) entry which is preliminary data.</text>
</comment>
<dbReference type="AlphaFoldDB" id="X1JQA2"/>
<proteinExistence type="predicted"/>
<evidence type="ECO:0000313" key="1">
    <source>
        <dbReference type="EMBL" id="GAH71953.1"/>
    </source>
</evidence>